<keyword evidence="3" id="KW-0804">Transcription</keyword>
<dbReference type="Gene3D" id="1.10.10.60">
    <property type="entry name" value="Homeodomain-like"/>
    <property type="match status" value="1"/>
</dbReference>
<reference evidence="5 6" key="1">
    <citation type="submission" date="2020-05" db="EMBL/GenBank/DDBJ databases">
        <title>Genome sequencing of Spirosoma sp. TS118.</title>
        <authorList>
            <person name="Lee J.-H."/>
            <person name="Jeong S."/>
            <person name="Zhao L."/>
            <person name="Jung J.-H."/>
            <person name="Kim M.-K."/>
            <person name="Lim S."/>
        </authorList>
    </citation>
    <scope>NUCLEOTIDE SEQUENCE [LARGE SCALE GENOMIC DNA]</scope>
    <source>
        <strain evidence="5 6">TS118</strain>
    </source>
</reference>
<dbReference type="Pfam" id="PF20240">
    <property type="entry name" value="DUF6597"/>
    <property type="match status" value="1"/>
</dbReference>
<dbReference type="GO" id="GO:0043565">
    <property type="term" value="F:sequence-specific DNA binding"/>
    <property type="evidence" value="ECO:0007669"/>
    <property type="project" value="InterPro"/>
</dbReference>
<evidence type="ECO:0000259" key="4">
    <source>
        <dbReference type="PROSITE" id="PS01124"/>
    </source>
</evidence>
<keyword evidence="1" id="KW-0805">Transcription regulation</keyword>
<protein>
    <submittedName>
        <fullName evidence="5">AraC family transcriptional regulator</fullName>
    </submittedName>
</protein>
<dbReference type="AlphaFoldDB" id="A0A6M5YAW3"/>
<keyword evidence="6" id="KW-1185">Reference proteome</keyword>
<dbReference type="PANTHER" id="PTHR46796">
    <property type="entry name" value="HTH-TYPE TRANSCRIPTIONAL ACTIVATOR RHAS-RELATED"/>
    <property type="match status" value="1"/>
</dbReference>
<dbReference type="InterPro" id="IPR018060">
    <property type="entry name" value="HTH_AraC"/>
</dbReference>
<dbReference type="InterPro" id="IPR046532">
    <property type="entry name" value="DUF6597"/>
</dbReference>
<evidence type="ECO:0000313" key="5">
    <source>
        <dbReference type="EMBL" id="QJW91115.1"/>
    </source>
</evidence>
<proteinExistence type="predicted"/>
<feature type="domain" description="HTH araC/xylS-type" evidence="4">
    <location>
        <begin position="159"/>
        <end position="260"/>
    </location>
</feature>
<dbReference type="KEGG" id="stae:HNV11_17905"/>
<evidence type="ECO:0000256" key="1">
    <source>
        <dbReference type="ARBA" id="ARBA00023015"/>
    </source>
</evidence>
<dbReference type="RefSeq" id="WP_171740961.1">
    <property type="nucleotide sequence ID" value="NZ_CP053435.1"/>
</dbReference>
<dbReference type="InterPro" id="IPR009057">
    <property type="entry name" value="Homeodomain-like_sf"/>
</dbReference>
<gene>
    <name evidence="5" type="ORF">HNV11_17905</name>
</gene>
<dbReference type="Proteomes" id="UP000502756">
    <property type="component" value="Chromosome"/>
</dbReference>
<sequence length="274" mass="31095">MEIKTYIPTNALQAYVQSIMIFGLTTEQTSSRPINPFPPTPQHSLFFYLRDPIQTLSSTNDLTVSPSALLVGPQLTRVDIQMGHQHLMIHVGFKPGGLHQLIGVPMHQLIDKSYSVSDVLGSEADDVLEQLRNTTDWRQLVAVVERFLLKKLSHHKQAEPFDRAISALLLHNGNLPIDDVAATACLSLKQFERKCKERIGLPPKLFARLIRFSNAYRIRETNPQLSWSAICYESGYFDQMHLIRDFKEFAGVTPKTITNDLNNTPYRLQANIQL</sequence>
<evidence type="ECO:0000313" key="6">
    <source>
        <dbReference type="Proteomes" id="UP000502756"/>
    </source>
</evidence>
<accession>A0A6M5YAW3</accession>
<evidence type="ECO:0000256" key="3">
    <source>
        <dbReference type="ARBA" id="ARBA00023163"/>
    </source>
</evidence>
<dbReference type="SMART" id="SM00342">
    <property type="entry name" value="HTH_ARAC"/>
    <property type="match status" value="1"/>
</dbReference>
<dbReference type="EMBL" id="CP053435">
    <property type="protein sequence ID" value="QJW91115.1"/>
    <property type="molecule type" value="Genomic_DNA"/>
</dbReference>
<dbReference type="PROSITE" id="PS01124">
    <property type="entry name" value="HTH_ARAC_FAMILY_2"/>
    <property type="match status" value="1"/>
</dbReference>
<dbReference type="SUPFAM" id="SSF46689">
    <property type="entry name" value="Homeodomain-like"/>
    <property type="match status" value="1"/>
</dbReference>
<keyword evidence="2" id="KW-0238">DNA-binding</keyword>
<dbReference type="Pfam" id="PF12833">
    <property type="entry name" value="HTH_18"/>
    <property type="match status" value="1"/>
</dbReference>
<dbReference type="GO" id="GO:0003700">
    <property type="term" value="F:DNA-binding transcription factor activity"/>
    <property type="evidence" value="ECO:0007669"/>
    <property type="project" value="InterPro"/>
</dbReference>
<organism evidence="5 6">
    <name type="scientific">Spirosoma taeanense</name>
    <dbReference type="NCBI Taxonomy" id="2735870"/>
    <lineage>
        <taxon>Bacteria</taxon>
        <taxon>Pseudomonadati</taxon>
        <taxon>Bacteroidota</taxon>
        <taxon>Cytophagia</taxon>
        <taxon>Cytophagales</taxon>
        <taxon>Cytophagaceae</taxon>
        <taxon>Spirosoma</taxon>
    </lineage>
</organism>
<evidence type="ECO:0000256" key="2">
    <source>
        <dbReference type="ARBA" id="ARBA00023125"/>
    </source>
</evidence>
<name>A0A6M5YAW3_9BACT</name>
<dbReference type="InterPro" id="IPR050204">
    <property type="entry name" value="AraC_XylS_family_regulators"/>
</dbReference>